<dbReference type="Proteomes" id="UP000242188">
    <property type="component" value="Unassembled WGS sequence"/>
</dbReference>
<feature type="transmembrane region" description="Helical" evidence="3">
    <location>
        <begin position="276"/>
        <end position="300"/>
    </location>
</feature>
<protein>
    <submittedName>
        <fullName evidence="5">3 beta-hydroxysteroid dehydrogenase/Delta 5--&gt;4-isomerase</fullName>
    </submittedName>
</protein>
<evidence type="ECO:0000259" key="4">
    <source>
        <dbReference type="Pfam" id="PF01073"/>
    </source>
</evidence>
<dbReference type="AlphaFoldDB" id="A0A210QCR8"/>
<dbReference type="Gene3D" id="3.40.50.720">
    <property type="entry name" value="NAD(P)-binding Rossmann-like Domain"/>
    <property type="match status" value="1"/>
</dbReference>
<sequence length="351" mass="39629">MARYTVLVTGGNGFLGQHIVRLLQEKADFVTHIKVLDIRKFSNQLNYKERKPVAAFVGDVTDESVLENATSGVDCVVHVASVVDVRMFADDANLHKVNVTGTEQLLHVCIRQNVRSFVYCSSQNVVMGYKDLIDSNETLEVPSDFLFKGYGVTKHLAEQVVEHHDGASLPDGGTMRALTLRPVTMYGELDFHWVPHTLKWAKRTGGMLCQFANGTMQAAYVGNVAWGFVCAVKAMRENPDLGAEVFFVCDDTPLANMCQLVEPFLKSRGFKLTPFVLPYWLMYCAVILLTCMAWLIYPIYQTNSTLTTSSVRFMNMRINSVYSKAKKILHYTPLYSHEESLRRSIEHYKTI</sequence>
<dbReference type="PANTHER" id="PTHR43245">
    <property type="entry name" value="BIFUNCTIONAL POLYMYXIN RESISTANCE PROTEIN ARNA"/>
    <property type="match status" value="1"/>
</dbReference>
<keyword evidence="5" id="KW-0413">Isomerase</keyword>
<name>A0A210QCR8_MIZYE</name>
<dbReference type="GO" id="GO:0016853">
    <property type="term" value="F:isomerase activity"/>
    <property type="evidence" value="ECO:0007669"/>
    <property type="project" value="UniProtKB-KW"/>
</dbReference>
<evidence type="ECO:0000313" key="5">
    <source>
        <dbReference type="EMBL" id="OWF46557.1"/>
    </source>
</evidence>
<dbReference type="EMBL" id="NEDP02004151">
    <property type="protein sequence ID" value="OWF46557.1"/>
    <property type="molecule type" value="Genomic_DNA"/>
</dbReference>
<dbReference type="InterPro" id="IPR036291">
    <property type="entry name" value="NAD(P)-bd_dom_sf"/>
</dbReference>
<dbReference type="Pfam" id="PF01073">
    <property type="entry name" value="3Beta_HSD"/>
    <property type="match status" value="1"/>
</dbReference>
<reference evidence="5 6" key="1">
    <citation type="journal article" date="2017" name="Nat. Ecol. Evol.">
        <title>Scallop genome provides insights into evolution of bilaterian karyotype and development.</title>
        <authorList>
            <person name="Wang S."/>
            <person name="Zhang J."/>
            <person name="Jiao W."/>
            <person name="Li J."/>
            <person name="Xun X."/>
            <person name="Sun Y."/>
            <person name="Guo X."/>
            <person name="Huan P."/>
            <person name="Dong B."/>
            <person name="Zhang L."/>
            <person name="Hu X."/>
            <person name="Sun X."/>
            <person name="Wang J."/>
            <person name="Zhao C."/>
            <person name="Wang Y."/>
            <person name="Wang D."/>
            <person name="Huang X."/>
            <person name="Wang R."/>
            <person name="Lv J."/>
            <person name="Li Y."/>
            <person name="Zhang Z."/>
            <person name="Liu B."/>
            <person name="Lu W."/>
            <person name="Hui Y."/>
            <person name="Liang J."/>
            <person name="Zhou Z."/>
            <person name="Hou R."/>
            <person name="Li X."/>
            <person name="Liu Y."/>
            <person name="Li H."/>
            <person name="Ning X."/>
            <person name="Lin Y."/>
            <person name="Zhao L."/>
            <person name="Xing Q."/>
            <person name="Dou J."/>
            <person name="Li Y."/>
            <person name="Mao J."/>
            <person name="Guo H."/>
            <person name="Dou H."/>
            <person name="Li T."/>
            <person name="Mu C."/>
            <person name="Jiang W."/>
            <person name="Fu Q."/>
            <person name="Fu X."/>
            <person name="Miao Y."/>
            <person name="Liu J."/>
            <person name="Yu Q."/>
            <person name="Li R."/>
            <person name="Liao H."/>
            <person name="Li X."/>
            <person name="Kong Y."/>
            <person name="Jiang Z."/>
            <person name="Chourrout D."/>
            <person name="Li R."/>
            <person name="Bao Z."/>
        </authorList>
    </citation>
    <scope>NUCLEOTIDE SEQUENCE [LARGE SCALE GENOMIC DNA]</scope>
    <source>
        <strain evidence="5 6">PY_sf001</strain>
    </source>
</reference>
<dbReference type="PANTHER" id="PTHR43245:SF51">
    <property type="entry name" value="SHORT CHAIN DEHYDROGENASE_REDUCTASE FAMILY 42E, MEMBER 2"/>
    <property type="match status" value="1"/>
</dbReference>
<dbReference type="InterPro" id="IPR050177">
    <property type="entry name" value="Lipid_A_modif_metabolic_enz"/>
</dbReference>
<evidence type="ECO:0000256" key="2">
    <source>
        <dbReference type="ARBA" id="ARBA00023002"/>
    </source>
</evidence>
<keyword evidence="3" id="KW-0812">Transmembrane</keyword>
<dbReference type="InterPro" id="IPR002225">
    <property type="entry name" value="3Beta_OHSteriod_DH/Estase"/>
</dbReference>
<feature type="domain" description="3-beta hydroxysteroid dehydrogenase/isomerase" evidence="4">
    <location>
        <begin position="7"/>
        <end position="274"/>
    </location>
</feature>
<evidence type="ECO:0000313" key="6">
    <source>
        <dbReference type="Proteomes" id="UP000242188"/>
    </source>
</evidence>
<evidence type="ECO:0000256" key="3">
    <source>
        <dbReference type="RuleBase" id="RU004475"/>
    </source>
</evidence>
<gene>
    <name evidence="5" type="ORF">KP79_PYT16064</name>
</gene>
<dbReference type="FunFam" id="3.40.50.720:FF:000495">
    <property type="entry name" value="3 hydroxysteroid dehydrogenase, putative"/>
    <property type="match status" value="1"/>
</dbReference>
<dbReference type="GO" id="GO:0016616">
    <property type="term" value="F:oxidoreductase activity, acting on the CH-OH group of donors, NAD or NADP as acceptor"/>
    <property type="evidence" value="ECO:0007669"/>
    <property type="project" value="InterPro"/>
</dbReference>
<dbReference type="OrthoDB" id="10262413at2759"/>
<dbReference type="STRING" id="6573.A0A210QCR8"/>
<accession>A0A210QCR8</accession>
<keyword evidence="6" id="KW-1185">Reference proteome</keyword>
<keyword evidence="3" id="KW-0472">Membrane</keyword>
<comment type="caution">
    <text evidence="5">The sequence shown here is derived from an EMBL/GenBank/DDBJ whole genome shotgun (WGS) entry which is preliminary data.</text>
</comment>
<keyword evidence="2 3" id="KW-0560">Oxidoreductase</keyword>
<dbReference type="SUPFAM" id="SSF51735">
    <property type="entry name" value="NAD(P)-binding Rossmann-fold domains"/>
    <property type="match status" value="1"/>
</dbReference>
<keyword evidence="3" id="KW-1133">Transmembrane helix</keyword>
<organism evidence="5 6">
    <name type="scientific">Mizuhopecten yessoensis</name>
    <name type="common">Japanese scallop</name>
    <name type="synonym">Patinopecten yessoensis</name>
    <dbReference type="NCBI Taxonomy" id="6573"/>
    <lineage>
        <taxon>Eukaryota</taxon>
        <taxon>Metazoa</taxon>
        <taxon>Spiralia</taxon>
        <taxon>Lophotrochozoa</taxon>
        <taxon>Mollusca</taxon>
        <taxon>Bivalvia</taxon>
        <taxon>Autobranchia</taxon>
        <taxon>Pteriomorphia</taxon>
        <taxon>Pectinida</taxon>
        <taxon>Pectinoidea</taxon>
        <taxon>Pectinidae</taxon>
        <taxon>Mizuhopecten</taxon>
    </lineage>
</organism>
<proteinExistence type="inferred from homology"/>
<evidence type="ECO:0000256" key="1">
    <source>
        <dbReference type="ARBA" id="ARBA00009219"/>
    </source>
</evidence>
<dbReference type="GO" id="GO:0006694">
    <property type="term" value="P:steroid biosynthetic process"/>
    <property type="evidence" value="ECO:0007669"/>
    <property type="project" value="InterPro"/>
</dbReference>
<comment type="similarity">
    <text evidence="1 3">Belongs to the 3-beta-HSD family.</text>
</comment>